<dbReference type="InterPro" id="IPR050490">
    <property type="entry name" value="Bact_solute-bd_prot1"/>
</dbReference>
<evidence type="ECO:0000313" key="5">
    <source>
        <dbReference type="EMBL" id="THF84438.1"/>
    </source>
</evidence>
<keyword evidence="4" id="KW-0732">Signal</keyword>
<dbReference type="PANTHER" id="PTHR43649">
    <property type="entry name" value="ARABINOSE-BINDING PROTEIN-RELATED"/>
    <property type="match status" value="1"/>
</dbReference>
<keyword evidence="6" id="KW-1185">Reference proteome</keyword>
<sequence length="452" mass="48878">MKKRGTLLTLSLLIGMAGALSGCGGNRNGNGAAEPGAASGAAPSSQASGSSASEEDVTLKFISWWSYVKPELLKKFEDENPGIKVDYEYVAVGDAYNNKIKTLTASNELPDVFGIQGVTFESLIKTNDILDLKEAFQTPAYDKADNWGDTINPVLMTNMNSGLTSEVDAANHVWGVPFGAVSVVVVYNKTLFDGLGLAAPQTWDEFESNNKTLKEAGLIPMSYANKVGWGDWWLRFLLDQSTRDVTTDDFLTGKAKVTDPGFVEAVQKLKQLWDDGTFDPAGMTNGIDETQALFVQQKMAQYMVVPENFVQYLQDNMPKDVELGAYALPAWKGIEPSRTLGGASNIVAVSAKTKHQEAAIKLAKFMTSETTFQSLADSNVVPSTKGYTPPEGDKIMGAYAEAAENGFIVEHTPGDEAGIKLFQDALPKILLGNKTIDKALNEVQELIDKNAK</sequence>
<keyword evidence="2" id="KW-0813">Transport</keyword>
<name>A0A4S4CAH7_9BACL</name>
<dbReference type="AlphaFoldDB" id="A0A4S4CAH7"/>
<dbReference type="Proteomes" id="UP000310636">
    <property type="component" value="Unassembled WGS sequence"/>
</dbReference>
<dbReference type="EMBL" id="SSOB01000001">
    <property type="protein sequence ID" value="THF84438.1"/>
    <property type="molecule type" value="Genomic_DNA"/>
</dbReference>
<dbReference type="Gene3D" id="3.40.190.10">
    <property type="entry name" value="Periplasmic binding protein-like II"/>
    <property type="match status" value="1"/>
</dbReference>
<evidence type="ECO:0000256" key="3">
    <source>
        <dbReference type="SAM" id="MobiDB-lite"/>
    </source>
</evidence>
<comment type="caution">
    <text evidence="5">The sequence shown here is derived from an EMBL/GenBank/DDBJ whole genome shotgun (WGS) entry which is preliminary data.</text>
</comment>
<dbReference type="OrthoDB" id="9798191at2"/>
<proteinExistence type="inferred from homology"/>
<comment type="similarity">
    <text evidence="1">Belongs to the bacterial solute-binding protein 1 family.</text>
</comment>
<feature type="signal peptide" evidence="4">
    <location>
        <begin position="1"/>
        <end position="21"/>
    </location>
</feature>
<evidence type="ECO:0000256" key="4">
    <source>
        <dbReference type="SAM" id="SignalP"/>
    </source>
</evidence>
<evidence type="ECO:0000313" key="6">
    <source>
        <dbReference type="Proteomes" id="UP000310636"/>
    </source>
</evidence>
<protein>
    <submittedName>
        <fullName evidence="5">Extracellular solute-binding protein</fullName>
    </submittedName>
</protein>
<evidence type="ECO:0000256" key="2">
    <source>
        <dbReference type="ARBA" id="ARBA00022448"/>
    </source>
</evidence>
<feature type="chain" id="PRO_5039642137" evidence="4">
    <location>
        <begin position="22"/>
        <end position="452"/>
    </location>
</feature>
<feature type="region of interest" description="Disordered" evidence="3">
    <location>
        <begin position="31"/>
        <end position="51"/>
    </location>
</feature>
<dbReference type="SUPFAM" id="SSF53850">
    <property type="entry name" value="Periplasmic binding protein-like II"/>
    <property type="match status" value="1"/>
</dbReference>
<dbReference type="PANTHER" id="PTHR43649:SF29">
    <property type="entry name" value="OSMOPROTECTIVE COMPOUNDS-BINDING PROTEIN GGTB"/>
    <property type="match status" value="1"/>
</dbReference>
<dbReference type="Pfam" id="PF01547">
    <property type="entry name" value="SBP_bac_1"/>
    <property type="match status" value="1"/>
</dbReference>
<accession>A0A4S4CAH7</accession>
<dbReference type="InterPro" id="IPR006059">
    <property type="entry name" value="SBP"/>
</dbReference>
<reference evidence="5 6" key="1">
    <citation type="submission" date="2019-04" db="EMBL/GenBank/DDBJ databases">
        <title>Cohnella sp. nov. isolated from preserved vegetables.</title>
        <authorList>
            <person name="Lin S.-Y."/>
            <person name="Hung M.-H."/>
            <person name="Young C.-C."/>
        </authorList>
    </citation>
    <scope>NUCLEOTIDE SEQUENCE [LARGE SCALE GENOMIC DNA]</scope>
    <source>
        <strain evidence="5 6">CC-MHH1044</strain>
    </source>
</reference>
<dbReference type="PROSITE" id="PS51257">
    <property type="entry name" value="PROKAR_LIPOPROTEIN"/>
    <property type="match status" value="1"/>
</dbReference>
<evidence type="ECO:0000256" key="1">
    <source>
        <dbReference type="ARBA" id="ARBA00008520"/>
    </source>
</evidence>
<organism evidence="5 6">
    <name type="scientific">Cohnella fermenti</name>
    <dbReference type="NCBI Taxonomy" id="2565925"/>
    <lineage>
        <taxon>Bacteria</taxon>
        <taxon>Bacillati</taxon>
        <taxon>Bacillota</taxon>
        <taxon>Bacilli</taxon>
        <taxon>Bacillales</taxon>
        <taxon>Paenibacillaceae</taxon>
        <taxon>Cohnella</taxon>
    </lineage>
</organism>
<dbReference type="RefSeq" id="WP_136367753.1">
    <property type="nucleotide sequence ID" value="NZ_SSOB01000001.1"/>
</dbReference>
<gene>
    <name evidence="5" type="ORF">E6C55_00160</name>
</gene>